<reference evidence="2" key="1">
    <citation type="journal article" date="2019" name="Int. J. Syst. Evol. Microbiol.">
        <title>The Global Catalogue of Microorganisms (GCM) 10K type strain sequencing project: providing services to taxonomists for standard genome sequencing and annotation.</title>
        <authorList>
            <consortium name="The Broad Institute Genomics Platform"/>
            <consortium name="The Broad Institute Genome Sequencing Center for Infectious Disease"/>
            <person name="Wu L."/>
            <person name="Ma J."/>
        </authorList>
    </citation>
    <scope>NUCLEOTIDE SEQUENCE [LARGE SCALE GENOMIC DNA]</scope>
    <source>
        <strain evidence="2">CCUG 49560</strain>
    </source>
</reference>
<proteinExistence type="predicted"/>
<evidence type="ECO:0000313" key="2">
    <source>
        <dbReference type="Proteomes" id="UP001595891"/>
    </source>
</evidence>
<dbReference type="RefSeq" id="WP_262841724.1">
    <property type="nucleotide sequence ID" value="NZ_JANZYP010000006.1"/>
</dbReference>
<dbReference type="EMBL" id="JBHSFN010000004">
    <property type="protein sequence ID" value="MFC4586024.1"/>
    <property type="molecule type" value="Genomic_DNA"/>
</dbReference>
<gene>
    <name evidence="1" type="ORF">ACFO8L_08070</name>
</gene>
<accession>A0ABV9EAL6</accession>
<organism evidence="1 2">
    <name type="scientific">Sphaerisporangium corydalis</name>
    <dbReference type="NCBI Taxonomy" id="1441875"/>
    <lineage>
        <taxon>Bacteria</taxon>
        <taxon>Bacillati</taxon>
        <taxon>Actinomycetota</taxon>
        <taxon>Actinomycetes</taxon>
        <taxon>Streptosporangiales</taxon>
        <taxon>Streptosporangiaceae</taxon>
        <taxon>Sphaerisporangium</taxon>
    </lineage>
</organism>
<keyword evidence="2" id="KW-1185">Reference proteome</keyword>
<name>A0ABV9EAL6_9ACTN</name>
<sequence>MNQVQLAVGVDSAARATQFIETMRGIPALCPQGRALGKYPFRLTTGPARGLGDEDVTLHMTVSLPHGYDPLELDTGFTRVGGLVILFYGTSEQVSRYLPLALASARSALAGTVPGV</sequence>
<dbReference type="Proteomes" id="UP001595891">
    <property type="component" value="Unassembled WGS sequence"/>
</dbReference>
<evidence type="ECO:0000313" key="1">
    <source>
        <dbReference type="EMBL" id="MFC4586024.1"/>
    </source>
</evidence>
<protein>
    <submittedName>
        <fullName evidence="1">Uncharacterized protein</fullName>
    </submittedName>
</protein>
<comment type="caution">
    <text evidence="1">The sequence shown here is derived from an EMBL/GenBank/DDBJ whole genome shotgun (WGS) entry which is preliminary data.</text>
</comment>